<protein>
    <submittedName>
        <fullName evidence="1">Uncharacterized protein</fullName>
    </submittedName>
</protein>
<proteinExistence type="predicted"/>
<name>A0A0E9WG16_ANGAN</name>
<evidence type="ECO:0000313" key="1">
    <source>
        <dbReference type="EMBL" id="JAH89287.1"/>
    </source>
</evidence>
<dbReference type="EMBL" id="GBXM01019290">
    <property type="protein sequence ID" value="JAH89287.1"/>
    <property type="molecule type" value="Transcribed_RNA"/>
</dbReference>
<reference evidence="1" key="1">
    <citation type="submission" date="2014-11" db="EMBL/GenBank/DDBJ databases">
        <authorList>
            <person name="Amaro Gonzalez C."/>
        </authorList>
    </citation>
    <scope>NUCLEOTIDE SEQUENCE</scope>
</reference>
<reference evidence="1" key="2">
    <citation type="journal article" date="2015" name="Fish Shellfish Immunol.">
        <title>Early steps in the European eel (Anguilla anguilla)-Vibrio vulnificus interaction in the gills: Role of the RtxA13 toxin.</title>
        <authorList>
            <person name="Callol A."/>
            <person name="Pajuelo D."/>
            <person name="Ebbesson L."/>
            <person name="Teles M."/>
            <person name="MacKenzie S."/>
            <person name="Amaro C."/>
        </authorList>
    </citation>
    <scope>NUCLEOTIDE SEQUENCE</scope>
</reference>
<accession>A0A0E9WG16</accession>
<dbReference type="AlphaFoldDB" id="A0A0E9WG16"/>
<organism evidence="1">
    <name type="scientific">Anguilla anguilla</name>
    <name type="common">European freshwater eel</name>
    <name type="synonym">Muraena anguilla</name>
    <dbReference type="NCBI Taxonomy" id="7936"/>
    <lineage>
        <taxon>Eukaryota</taxon>
        <taxon>Metazoa</taxon>
        <taxon>Chordata</taxon>
        <taxon>Craniata</taxon>
        <taxon>Vertebrata</taxon>
        <taxon>Euteleostomi</taxon>
        <taxon>Actinopterygii</taxon>
        <taxon>Neopterygii</taxon>
        <taxon>Teleostei</taxon>
        <taxon>Anguilliformes</taxon>
        <taxon>Anguillidae</taxon>
        <taxon>Anguilla</taxon>
    </lineage>
</organism>
<sequence>MAIWPGKQSYHPYSYDKCHGIFKDHSELGLLKVYYVGFCGPCRLCVCKPHSLLSPQPHPHLH</sequence>